<dbReference type="InterPro" id="IPR004368">
    <property type="entry name" value="TIF_IF1"/>
</dbReference>
<evidence type="ECO:0000256" key="1">
    <source>
        <dbReference type="ARBA" id="ARBA00010939"/>
    </source>
</evidence>
<dbReference type="PANTHER" id="PTHR33370">
    <property type="entry name" value="TRANSLATION INITIATION FACTOR IF-1, CHLOROPLASTIC"/>
    <property type="match status" value="1"/>
</dbReference>
<dbReference type="HAMAP" id="MF_00075">
    <property type="entry name" value="IF_1"/>
    <property type="match status" value="1"/>
</dbReference>
<dbReference type="SUPFAM" id="SSF50249">
    <property type="entry name" value="Nucleic acid-binding proteins"/>
    <property type="match status" value="1"/>
</dbReference>
<comment type="subcellular location">
    <subcellularLocation>
        <location evidence="4">Cytoplasm</location>
    </subcellularLocation>
</comment>
<keyword evidence="4" id="KW-0963">Cytoplasm</keyword>
<evidence type="ECO:0000259" key="6">
    <source>
        <dbReference type="PROSITE" id="PS50832"/>
    </source>
</evidence>
<dbReference type="Proteomes" id="UP000177486">
    <property type="component" value="Unassembled WGS sequence"/>
</dbReference>
<gene>
    <name evidence="4" type="primary">infA</name>
    <name evidence="7" type="ORF">A2931_00660</name>
</gene>
<dbReference type="CDD" id="cd04451">
    <property type="entry name" value="S1_IF1"/>
    <property type="match status" value="1"/>
</dbReference>
<dbReference type="PROSITE" id="PS50832">
    <property type="entry name" value="S1_IF1_TYPE"/>
    <property type="match status" value="1"/>
</dbReference>
<dbReference type="Gene3D" id="2.40.50.140">
    <property type="entry name" value="Nucleic acid-binding proteins"/>
    <property type="match status" value="1"/>
</dbReference>
<dbReference type="GO" id="GO:0043022">
    <property type="term" value="F:ribosome binding"/>
    <property type="evidence" value="ECO:0007669"/>
    <property type="project" value="UniProtKB-UniRule"/>
</dbReference>
<evidence type="ECO:0000256" key="2">
    <source>
        <dbReference type="ARBA" id="ARBA00022540"/>
    </source>
</evidence>
<evidence type="ECO:0000256" key="3">
    <source>
        <dbReference type="ARBA" id="ARBA00022917"/>
    </source>
</evidence>
<comment type="function">
    <text evidence="4">One of the essential components for the initiation of protein synthesis. Stabilizes the binding of IF-2 and IF-3 on the 30S subunit to which N-formylmethionyl-tRNA(fMet) subsequently binds. Helps modulate mRNA selection, yielding the 30S pre-initiation complex (PIC). Upon addition of the 50S ribosomal subunit IF-1, IF-2 and IF-3 are released leaving the mature 70S translation initiation complex.</text>
</comment>
<evidence type="ECO:0000256" key="5">
    <source>
        <dbReference type="NCBIfam" id="TIGR00008"/>
    </source>
</evidence>
<keyword evidence="2 4" id="KW-0396">Initiation factor</keyword>
<proteinExistence type="inferred from homology"/>
<dbReference type="Pfam" id="PF01176">
    <property type="entry name" value="eIF-1a"/>
    <property type="match status" value="1"/>
</dbReference>
<evidence type="ECO:0000313" key="8">
    <source>
        <dbReference type="Proteomes" id="UP000177486"/>
    </source>
</evidence>
<comment type="subunit">
    <text evidence="4">Component of the 30S ribosomal translation pre-initiation complex which assembles on the 30S ribosome in the order IF-2 and IF-3, IF-1 and N-formylmethionyl-tRNA(fMet); mRNA recruitment can occur at any time during PIC assembly.</text>
</comment>
<dbReference type="GO" id="GO:0003743">
    <property type="term" value="F:translation initiation factor activity"/>
    <property type="evidence" value="ECO:0007669"/>
    <property type="project" value="UniProtKB-UniRule"/>
</dbReference>
<sequence length="73" mass="8381">MSADKENKEIKLGTVMEALPDTMFRVQLDDGPLMLAYLAGKMRHFRITVLVGDRVKVEFSPYDQARGRIIQRL</sequence>
<accession>A0A1G2EVM6</accession>
<reference evidence="7 8" key="1">
    <citation type="journal article" date="2016" name="Nat. Commun.">
        <title>Thousands of microbial genomes shed light on interconnected biogeochemical processes in an aquifer system.</title>
        <authorList>
            <person name="Anantharaman K."/>
            <person name="Brown C.T."/>
            <person name="Hug L.A."/>
            <person name="Sharon I."/>
            <person name="Castelle C.J."/>
            <person name="Probst A.J."/>
            <person name="Thomas B.C."/>
            <person name="Singh A."/>
            <person name="Wilkins M.J."/>
            <person name="Karaoz U."/>
            <person name="Brodie E.L."/>
            <person name="Williams K.H."/>
            <person name="Hubbard S.S."/>
            <person name="Banfield J.F."/>
        </authorList>
    </citation>
    <scope>NUCLEOTIDE SEQUENCE [LARGE SCALE GENOMIC DNA]</scope>
</reference>
<feature type="domain" description="S1-like" evidence="6">
    <location>
        <begin position="1"/>
        <end position="73"/>
    </location>
</feature>
<evidence type="ECO:0000313" key="7">
    <source>
        <dbReference type="EMBL" id="OGZ29793.1"/>
    </source>
</evidence>
<evidence type="ECO:0000256" key="4">
    <source>
        <dbReference type="HAMAP-Rule" id="MF_00075"/>
    </source>
</evidence>
<comment type="similarity">
    <text evidence="1 4">Belongs to the IF-1 family.</text>
</comment>
<organism evidence="7 8">
    <name type="scientific">Candidatus Niyogibacteria bacterium RIFCSPLOWO2_01_FULL_45_48</name>
    <dbReference type="NCBI Taxonomy" id="1801724"/>
    <lineage>
        <taxon>Bacteria</taxon>
        <taxon>Candidatus Niyogiibacteriota</taxon>
    </lineage>
</organism>
<keyword evidence="3 4" id="KW-0648">Protein biosynthesis</keyword>
<dbReference type="EMBL" id="MHMQ01000032">
    <property type="protein sequence ID" value="OGZ29793.1"/>
    <property type="molecule type" value="Genomic_DNA"/>
</dbReference>
<comment type="caution">
    <text evidence="7">The sequence shown here is derived from an EMBL/GenBank/DDBJ whole genome shotgun (WGS) entry which is preliminary data.</text>
</comment>
<dbReference type="AlphaFoldDB" id="A0A1G2EVM6"/>
<keyword evidence="4" id="KW-0694">RNA-binding</keyword>
<dbReference type="PANTHER" id="PTHR33370:SF1">
    <property type="entry name" value="TRANSLATION INITIATION FACTOR IF-1, CHLOROPLASTIC"/>
    <property type="match status" value="1"/>
</dbReference>
<dbReference type="GO" id="GO:0019843">
    <property type="term" value="F:rRNA binding"/>
    <property type="evidence" value="ECO:0007669"/>
    <property type="project" value="UniProtKB-UniRule"/>
</dbReference>
<dbReference type="InterPro" id="IPR006196">
    <property type="entry name" value="RNA-binding_domain_S1_IF1"/>
</dbReference>
<name>A0A1G2EVM6_9BACT</name>
<dbReference type="GO" id="GO:0005829">
    <property type="term" value="C:cytosol"/>
    <property type="evidence" value="ECO:0007669"/>
    <property type="project" value="TreeGrafter"/>
</dbReference>
<protein>
    <recommendedName>
        <fullName evidence="4 5">Translation initiation factor IF-1</fullName>
    </recommendedName>
</protein>
<keyword evidence="4" id="KW-0699">rRNA-binding</keyword>
<dbReference type="NCBIfam" id="TIGR00008">
    <property type="entry name" value="infA"/>
    <property type="match status" value="1"/>
</dbReference>
<dbReference type="InterPro" id="IPR012340">
    <property type="entry name" value="NA-bd_OB-fold"/>
</dbReference>